<dbReference type="AlphaFoldDB" id="A0A6P1E4N5"/>
<feature type="domain" description="Transposase IS4-like" evidence="2">
    <location>
        <begin position="22"/>
        <end position="107"/>
    </location>
</feature>
<dbReference type="RefSeq" id="WP_164657294.1">
    <property type="nucleotide sequence ID" value="NZ_JAAIJR010000426.1"/>
</dbReference>
<feature type="non-terminal residue" evidence="3">
    <location>
        <position position="1"/>
    </location>
</feature>
<reference evidence="3 4" key="2">
    <citation type="submission" date="2020-02" db="EMBL/GenBank/DDBJ databases">
        <title>Genome sequences of Thiorhodococcus mannitoliphagus and Thiorhodococcus minor, purple sulfur photosynthetic bacteria in the gammaproteobacterial family, Chromatiaceae.</title>
        <authorList>
            <person name="Aviles F.A."/>
            <person name="Meyer T.E."/>
            <person name="Kyndt J.A."/>
        </authorList>
    </citation>
    <scope>NUCLEOTIDE SEQUENCE [LARGE SCALE GENOMIC DNA]</scope>
    <source>
        <strain evidence="3 4">DSM 18266</strain>
    </source>
</reference>
<comment type="caution">
    <text evidence="3">The sequence shown here is derived from an EMBL/GenBank/DDBJ whole genome shotgun (WGS) entry which is preliminary data.</text>
</comment>
<dbReference type="EMBL" id="JAAIJR010000426">
    <property type="protein sequence ID" value="NEX23906.1"/>
    <property type="molecule type" value="Genomic_DNA"/>
</dbReference>
<protein>
    <submittedName>
        <fullName evidence="3">Transposase</fullName>
    </submittedName>
</protein>
<keyword evidence="1" id="KW-0472">Membrane</keyword>
<dbReference type="GO" id="GO:0006313">
    <property type="term" value="P:DNA transposition"/>
    <property type="evidence" value="ECO:0007669"/>
    <property type="project" value="InterPro"/>
</dbReference>
<dbReference type="InterPro" id="IPR002559">
    <property type="entry name" value="Transposase_11"/>
</dbReference>
<dbReference type="Gene3D" id="3.90.350.10">
    <property type="entry name" value="Transposase Inhibitor Protein From Tn5, Chain A, domain 1"/>
    <property type="match status" value="1"/>
</dbReference>
<keyword evidence="4" id="KW-1185">Reference proteome</keyword>
<gene>
    <name evidence="3" type="ORF">G3480_27285</name>
</gene>
<feature type="transmembrane region" description="Helical" evidence="1">
    <location>
        <begin position="96"/>
        <end position="113"/>
    </location>
</feature>
<dbReference type="GO" id="GO:0003677">
    <property type="term" value="F:DNA binding"/>
    <property type="evidence" value="ECO:0007669"/>
    <property type="project" value="InterPro"/>
</dbReference>
<organism evidence="3 4">
    <name type="scientific">Thiorhodococcus mannitoliphagus</name>
    <dbReference type="NCBI Taxonomy" id="329406"/>
    <lineage>
        <taxon>Bacteria</taxon>
        <taxon>Pseudomonadati</taxon>
        <taxon>Pseudomonadota</taxon>
        <taxon>Gammaproteobacteria</taxon>
        <taxon>Chromatiales</taxon>
        <taxon>Chromatiaceae</taxon>
        <taxon>Thiorhodococcus</taxon>
    </lineage>
</organism>
<keyword evidence="1" id="KW-0812">Transmembrane</keyword>
<dbReference type="InterPro" id="IPR012337">
    <property type="entry name" value="RNaseH-like_sf"/>
</dbReference>
<dbReference type="GO" id="GO:0004803">
    <property type="term" value="F:transposase activity"/>
    <property type="evidence" value="ECO:0007669"/>
    <property type="project" value="InterPro"/>
</dbReference>
<dbReference type="SUPFAM" id="SSF53098">
    <property type="entry name" value="Ribonuclease H-like"/>
    <property type="match status" value="1"/>
</dbReference>
<dbReference type="Pfam" id="PF01609">
    <property type="entry name" value="DDE_Tnp_1"/>
    <property type="match status" value="1"/>
</dbReference>
<name>A0A6P1E4N5_9GAMM</name>
<evidence type="ECO:0000259" key="2">
    <source>
        <dbReference type="Pfam" id="PF01609"/>
    </source>
</evidence>
<sequence length="191" mass="22576">KARLIIHRLPDDEVAKRIRKARNNNKKKGRKALSKEYVARAYLNLFITNTDSATIPTKVVWNLYRLRWQIELAFKIWKSLCDIEKVKKVKRHRLECYIYAKLILIMLGWRIVYKIAKNLFVLEGEALSFYKSFKTLISSKIDALRAVFLSGTRRLDDFVRDFYRVSRVNHLLEKKRGKPTSLELLLSCSID</sequence>
<evidence type="ECO:0000256" key="1">
    <source>
        <dbReference type="SAM" id="Phobius"/>
    </source>
</evidence>
<evidence type="ECO:0000313" key="4">
    <source>
        <dbReference type="Proteomes" id="UP000471640"/>
    </source>
</evidence>
<accession>A0A6P1E4N5</accession>
<keyword evidence="1" id="KW-1133">Transmembrane helix</keyword>
<reference evidence="4" key="1">
    <citation type="journal article" date="2020" name="Microbiol. Resour. Announc.">
        <title>Draft Genome Sequences of Thiorhodococcus mannitoliphagus and Thiorhodococcus minor, Purple Sulfur Photosynthetic Bacteria in the Gammaproteobacterial Family Chromatiaceae.</title>
        <authorList>
            <person name="Aviles F.A."/>
            <person name="Meyer T.E."/>
            <person name="Kyndt J.A."/>
        </authorList>
    </citation>
    <scope>NUCLEOTIDE SEQUENCE [LARGE SCALE GENOMIC DNA]</scope>
    <source>
        <strain evidence="4">DSM 18266</strain>
    </source>
</reference>
<dbReference type="Proteomes" id="UP000471640">
    <property type="component" value="Unassembled WGS sequence"/>
</dbReference>
<proteinExistence type="predicted"/>
<evidence type="ECO:0000313" key="3">
    <source>
        <dbReference type="EMBL" id="NEX23906.1"/>
    </source>
</evidence>